<evidence type="ECO:0000256" key="1">
    <source>
        <dbReference type="SAM" id="MobiDB-lite"/>
    </source>
</evidence>
<reference evidence="2" key="1">
    <citation type="submission" date="2020-05" db="EMBL/GenBank/DDBJ databases">
        <authorList>
            <person name="Chiriac C."/>
            <person name="Salcher M."/>
            <person name="Ghai R."/>
            <person name="Kavagutti S V."/>
        </authorList>
    </citation>
    <scope>NUCLEOTIDE SEQUENCE</scope>
</reference>
<protein>
    <submittedName>
        <fullName evidence="2">Unannotated protein</fullName>
    </submittedName>
</protein>
<evidence type="ECO:0000313" key="2">
    <source>
        <dbReference type="EMBL" id="CAB4672625.1"/>
    </source>
</evidence>
<feature type="region of interest" description="Disordered" evidence="1">
    <location>
        <begin position="38"/>
        <end position="68"/>
    </location>
</feature>
<feature type="compositionally biased region" description="Polar residues" evidence="1">
    <location>
        <begin position="38"/>
        <end position="59"/>
    </location>
</feature>
<organism evidence="2">
    <name type="scientific">freshwater metagenome</name>
    <dbReference type="NCBI Taxonomy" id="449393"/>
    <lineage>
        <taxon>unclassified sequences</taxon>
        <taxon>metagenomes</taxon>
        <taxon>ecological metagenomes</taxon>
    </lineage>
</organism>
<accession>A0A6J6MIS7</accession>
<dbReference type="EMBL" id="CAEZWM010000258">
    <property type="protein sequence ID" value="CAB4672625.1"/>
    <property type="molecule type" value="Genomic_DNA"/>
</dbReference>
<proteinExistence type="predicted"/>
<gene>
    <name evidence="2" type="ORF">UFOPK2242_01540</name>
</gene>
<dbReference type="AlphaFoldDB" id="A0A6J6MIS7"/>
<name>A0A6J6MIS7_9ZZZZ</name>
<sequence>MQRNAWTAAKAPPAAMAPRIDNQGLCVASATKNAVTAPTSIMPSTPKFNTPERSASISPSAARVSGTPNEIAPANAITQTFALMPPLANDGMRLSIIVGPRQFFGTQLGCA</sequence>